<gene>
    <name evidence="1" type="ORF">EUGRSUZ_D00433</name>
</gene>
<reference evidence="1" key="1">
    <citation type="submission" date="2013-07" db="EMBL/GenBank/DDBJ databases">
        <title>The genome of Eucalyptus grandis.</title>
        <authorList>
            <person name="Schmutz J."/>
            <person name="Hayes R."/>
            <person name="Myburg A."/>
            <person name="Tuskan G."/>
            <person name="Grattapaglia D."/>
            <person name="Rokhsar D.S."/>
        </authorList>
    </citation>
    <scope>NUCLEOTIDE SEQUENCE</scope>
    <source>
        <tissue evidence="1">Leaf extractions</tissue>
    </source>
</reference>
<evidence type="ECO:0000313" key="1">
    <source>
        <dbReference type="EMBL" id="KCW76065.1"/>
    </source>
</evidence>
<dbReference type="InParanoid" id="A0A059CDQ6"/>
<sequence length="114" mass="12549">MIFLENGTLLVEIFSLLAQLSGKFPLIGASFNFLCHQALKILATSVVRFLQWSKQNCACIGKKGGSKPFNGSNHSMVLCFFPLSEPTKASRTCSVRNATLGRFVARAKAKRFSF</sequence>
<name>A0A059CDQ6_EUCGR</name>
<dbReference type="EMBL" id="KK198756">
    <property type="protein sequence ID" value="KCW76065.1"/>
    <property type="molecule type" value="Genomic_DNA"/>
</dbReference>
<accession>A0A059CDQ6</accession>
<proteinExistence type="predicted"/>
<dbReference type="AlphaFoldDB" id="A0A059CDQ6"/>
<organism evidence="1">
    <name type="scientific">Eucalyptus grandis</name>
    <name type="common">Flooded gum</name>
    <dbReference type="NCBI Taxonomy" id="71139"/>
    <lineage>
        <taxon>Eukaryota</taxon>
        <taxon>Viridiplantae</taxon>
        <taxon>Streptophyta</taxon>
        <taxon>Embryophyta</taxon>
        <taxon>Tracheophyta</taxon>
        <taxon>Spermatophyta</taxon>
        <taxon>Magnoliopsida</taxon>
        <taxon>eudicotyledons</taxon>
        <taxon>Gunneridae</taxon>
        <taxon>Pentapetalae</taxon>
        <taxon>rosids</taxon>
        <taxon>malvids</taxon>
        <taxon>Myrtales</taxon>
        <taxon>Myrtaceae</taxon>
        <taxon>Myrtoideae</taxon>
        <taxon>Eucalypteae</taxon>
        <taxon>Eucalyptus</taxon>
    </lineage>
</organism>
<protein>
    <submittedName>
        <fullName evidence="1">Uncharacterized protein</fullName>
    </submittedName>
</protein>
<dbReference type="Gramene" id="KCW76065">
    <property type="protein sequence ID" value="KCW76065"/>
    <property type="gene ID" value="EUGRSUZ_D00433"/>
</dbReference>